<name>A0ACA9MGB1_9GLOM</name>
<comment type="caution">
    <text evidence="1">The sequence shown here is derived from an EMBL/GenBank/DDBJ whole genome shotgun (WGS) entry which is preliminary data.</text>
</comment>
<accession>A0ACA9MGB1</accession>
<gene>
    <name evidence="1" type="ORF">DHETER_LOCUS6848</name>
</gene>
<proteinExistence type="predicted"/>
<evidence type="ECO:0000313" key="2">
    <source>
        <dbReference type="Proteomes" id="UP000789702"/>
    </source>
</evidence>
<dbReference type="EMBL" id="CAJVPU010009022">
    <property type="protein sequence ID" value="CAG8590604.1"/>
    <property type="molecule type" value="Genomic_DNA"/>
</dbReference>
<keyword evidence="2" id="KW-1185">Reference proteome</keyword>
<evidence type="ECO:0000313" key="1">
    <source>
        <dbReference type="EMBL" id="CAG8590604.1"/>
    </source>
</evidence>
<organism evidence="1 2">
    <name type="scientific">Dentiscutata heterogama</name>
    <dbReference type="NCBI Taxonomy" id="1316150"/>
    <lineage>
        <taxon>Eukaryota</taxon>
        <taxon>Fungi</taxon>
        <taxon>Fungi incertae sedis</taxon>
        <taxon>Mucoromycota</taxon>
        <taxon>Glomeromycotina</taxon>
        <taxon>Glomeromycetes</taxon>
        <taxon>Diversisporales</taxon>
        <taxon>Gigasporaceae</taxon>
        <taxon>Dentiscutata</taxon>
    </lineage>
</organism>
<dbReference type="Proteomes" id="UP000789702">
    <property type="component" value="Unassembled WGS sequence"/>
</dbReference>
<reference evidence="1" key="1">
    <citation type="submission" date="2021-06" db="EMBL/GenBank/DDBJ databases">
        <authorList>
            <person name="Kallberg Y."/>
            <person name="Tangrot J."/>
            <person name="Rosling A."/>
        </authorList>
    </citation>
    <scope>NUCLEOTIDE SEQUENCE</scope>
    <source>
        <strain evidence="1">IL203A</strain>
    </source>
</reference>
<feature type="non-terminal residue" evidence="1">
    <location>
        <position position="1"/>
    </location>
</feature>
<protein>
    <submittedName>
        <fullName evidence="1">16636_t:CDS:1</fullName>
    </submittedName>
</protein>
<sequence>ETDLFYAMAPNRTIASCQIEGSKKACTRITTAFTANANGTHKLQLFFIGHAKKPRCFKKKTGEELGESNCHILLILDNTPSHVTGAFTLTNRAIDCDEAGEHDIYEVDQLQAMRWTKVAWGEVSTKTIKNCWFYTKIISPCNDNGTPITPTFVNNNKAINKYLPIDPNDAKKLQQVINTLCVHNPMSLEDLLKAEEHEELH</sequence>